<dbReference type="PANTHER" id="PTHR10797">
    <property type="entry name" value="CCR4-NOT TRANSCRIPTION COMPLEX SUBUNIT"/>
    <property type="match status" value="1"/>
</dbReference>
<dbReference type="Gene3D" id="3.30.420.10">
    <property type="entry name" value="Ribonuclease H-like superfamily/Ribonuclease H"/>
    <property type="match status" value="1"/>
</dbReference>
<protein>
    <submittedName>
        <fullName evidence="1">Poly(A)-specific ribonuclease</fullName>
        <ecNumber evidence="1">3.1.13.4</ecNumber>
    </submittedName>
</protein>
<dbReference type="InterPro" id="IPR039637">
    <property type="entry name" value="CNOT7/CNOT8/Pop2"/>
</dbReference>
<dbReference type="GO" id="GO:0003676">
    <property type="term" value="F:nucleic acid binding"/>
    <property type="evidence" value="ECO:0007669"/>
    <property type="project" value="InterPro"/>
</dbReference>
<gene>
    <name evidence="1" type="ORF">HanXRQr2_Chr08g0341031</name>
</gene>
<reference evidence="1" key="2">
    <citation type="submission" date="2020-06" db="EMBL/GenBank/DDBJ databases">
        <title>Helianthus annuus Genome sequencing and assembly Release 2.</title>
        <authorList>
            <person name="Gouzy J."/>
            <person name="Langlade N."/>
            <person name="Munos S."/>
        </authorList>
    </citation>
    <scope>NUCLEOTIDE SEQUENCE</scope>
    <source>
        <tissue evidence="1">Leaves</tissue>
    </source>
</reference>
<dbReference type="AlphaFoldDB" id="A0A9K3IF98"/>
<dbReference type="Proteomes" id="UP000215914">
    <property type="component" value="Unassembled WGS sequence"/>
</dbReference>
<name>A0A9K3IF98_HELAN</name>
<organism evidence="1 2">
    <name type="scientific">Helianthus annuus</name>
    <name type="common">Common sunflower</name>
    <dbReference type="NCBI Taxonomy" id="4232"/>
    <lineage>
        <taxon>Eukaryota</taxon>
        <taxon>Viridiplantae</taxon>
        <taxon>Streptophyta</taxon>
        <taxon>Embryophyta</taxon>
        <taxon>Tracheophyta</taxon>
        <taxon>Spermatophyta</taxon>
        <taxon>Magnoliopsida</taxon>
        <taxon>eudicotyledons</taxon>
        <taxon>Gunneridae</taxon>
        <taxon>Pentapetalae</taxon>
        <taxon>asterids</taxon>
        <taxon>campanulids</taxon>
        <taxon>Asterales</taxon>
        <taxon>Asteraceae</taxon>
        <taxon>Asteroideae</taxon>
        <taxon>Heliantheae alliance</taxon>
        <taxon>Heliantheae</taxon>
        <taxon>Helianthus</taxon>
    </lineage>
</organism>
<dbReference type="Gramene" id="mRNA:HanXRQr2_Chr08g0341031">
    <property type="protein sequence ID" value="CDS:HanXRQr2_Chr08g0341031.1"/>
    <property type="gene ID" value="HanXRQr2_Chr08g0341031"/>
</dbReference>
<evidence type="ECO:0000313" key="1">
    <source>
        <dbReference type="EMBL" id="KAF5795552.1"/>
    </source>
</evidence>
<proteinExistence type="predicted"/>
<dbReference type="InterPro" id="IPR012337">
    <property type="entry name" value="RNaseH-like_sf"/>
</dbReference>
<dbReference type="GO" id="GO:0030014">
    <property type="term" value="C:CCR4-NOT complex"/>
    <property type="evidence" value="ECO:0007669"/>
    <property type="project" value="InterPro"/>
</dbReference>
<comment type="caution">
    <text evidence="1">The sequence shown here is derived from an EMBL/GenBank/DDBJ whole genome shotgun (WGS) entry which is preliminary data.</text>
</comment>
<dbReference type="EC" id="3.1.13.4" evidence="1"/>
<keyword evidence="1" id="KW-0378">Hydrolase</keyword>
<dbReference type="SUPFAM" id="SSF53098">
    <property type="entry name" value="Ribonuclease H-like"/>
    <property type="match status" value="1"/>
</dbReference>
<dbReference type="EMBL" id="MNCJ02000323">
    <property type="protein sequence ID" value="KAF5795552.1"/>
    <property type="molecule type" value="Genomic_DNA"/>
</dbReference>
<evidence type="ECO:0000313" key="2">
    <source>
        <dbReference type="Proteomes" id="UP000215914"/>
    </source>
</evidence>
<accession>A0A9K3IF98</accession>
<sequence>MSLLPNGDSIQIREVWNDNLEEESTLIRDIVDDFPYVAMDTEFLGIVLRPVGNFKNNSDYHSQIDHNSLVFSGKFINHYYTYLIQLYNQLFM</sequence>
<keyword evidence="2" id="KW-1185">Reference proteome</keyword>
<reference evidence="1" key="1">
    <citation type="journal article" date="2017" name="Nature">
        <title>The sunflower genome provides insights into oil metabolism, flowering and Asterid evolution.</title>
        <authorList>
            <person name="Badouin H."/>
            <person name="Gouzy J."/>
            <person name="Grassa C.J."/>
            <person name="Murat F."/>
            <person name="Staton S.E."/>
            <person name="Cottret L."/>
            <person name="Lelandais-Briere C."/>
            <person name="Owens G.L."/>
            <person name="Carrere S."/>
            <person name="Mayjonade B."/>
            <person name="Legrand L."/>
            <person name="Gill N."/>
            <person name="Kane N.C."/>
            <person name="Bowers J.E."/>
            <person name="Hubner S."/>
            <person name="Bellec A."/>
            <person name="Berard A."/>
            <person name="Berges H."/>
            <person name="Blanchet N."/>
            <person name="Boniface M.C."/>
            <person name="Brunel D."/>
            <person name="Catrice O."/>
            <person name="Chaidir N."/>
            <person name="Claudel C."/>
            <person name="Donnadieu C."/>
            <person name="Faraut T."/>
            <person name="Fievet G."/>
            <person name="Helmstetter N."/>
            <person name="King M."/>
            <person name="Knapp S.J."/>
            <person name="Lai Z."/>
            <person name="Le Paslier M.C."/>
            <person name="Lippi Y."/>
            <person name="Lorenzon L."/>
            <person name="Mandel J.R."/>
            <person name="Marage G."/>
            <person name="Marchand G."/>
            <person name="Marquand E."/>
            <person name="Bret-Mestries E."/>
            <person name="Morien E."/>
            <person name="Nambeesan S."/>
            <person name="Nguyen T."/>
            <person name="Pegot-Espagnet P."/>
            <person name="Pouilly N."/>
            <person name="Raftis F."/>
            <person name="Sallet E."/>
            <person name="Schiex T."/>
            <person name="Thomas J."/>
            <person name="Vandecasteele C."/>
            <person name="Vares D."/>
            <person name="Vear F."/>
            <person name="Vautrin S."/>
            <person name="Crespi M."/>
            <person name="Mangin B."/>
            <person name="Burke J.M."/>
            <person name="Salse J."/>
            <person name="Munos S."/>
            <person name="Vincourt P."/>
            <person name="Rieseberg L.H."/>
            <person name="Langlade N.B."/>
        </authorList>
    </citation>
    <scope>NUCLEOTIDE SEQUENCE</scope>
    <source>
        <tissue evidence="1">Leaves</tissue>
    </source>
</reference>
<dbReference type="GO" id="GO:0004535">
    <property type="term" value="F:poly(A)-specific ribonuclease activity"/>
    <property type="evidence" value="ECO:0007669"/>
    <property type="project" value="UniProtKB-EC"/>
</dbReference>
<dbReference type="InterPro" id="IPR036397">
    <property type="entry name" value="RNaseH_sf"/>
</dbReference>